<evidence type="ECO:0000313" key="8">
    <source>
        <dbReference type="EMBL" id="PTB42507.1"/>
    </source>
</evidence>
<dbReference type="Proteomes" id="UP000240493">
    <property type="component" value="Unassembled WGS sequence"/>
</dbReference>
<feature type="binding site" evidence="5">
    <location>
        <position position="380"/>
    </location>
    <ligand>
        <name>substrate</name>
    </ligand>
</feature>
<dbReference type="EMBL" id="KZ679260">
    <property type="protein sequence ID" value="PTB42507.1"/>
    <property type="molecule type" value="Genomic_DNA"/>
</dbReference>
<dbReference type="PRINTS" id="PR00757">
    <property type="entry name" value="AMINEOXDASEF"/>
</dbReference>
<proteinExistence type="inferred from homology"/>
<dbReference type="PANTHER" id="PTHR43563">
    <property type="entry name" value="AMINE OXIDASE"/>
    <property type="match status" value="1"/>
</dbReference>
<reference evidence="8 9" key="1">
    <citation type="submission" date="2016-07" db="EMBL/GenBank/DDBJ databases">
        <title>Multiple horizontal gene transfer events from other fungi enriched the ability of initially mycotrophic Trichoderma (Ascomycota) to feed on dead plant biomass.</title>
        <authorList>
            <consortium name="DOE Joint Genome Institute"/>
            <person name="Aerts A."/>
            <person name="Atanasova L."/>
            <person name="Chenthamara K."/>
            <person name="Zhang J."/>
            <person name="Grujic M."/>
            <person name="Henrissat B."/>
            <person name="Kuo A."/>
            <person name="Salamov A."/>
            <person name="Lipzen A."/>
            <person name="Labutti K."/>
            <person name="Barry K."/>
            <person name="Miao Y."/>
            <person name="Rahimi M.J."/>
            <person name="Shen Q."/>
            <person name="Grigoriev I.V."/>
            <person name="Kubicek C.P."/>
            <person name="Druzhinina I.S."/>
        </authorList>
    </citation>
    <scope>NUCLEOTIDE SEQUENCE [LARGE SCALE GENOMIC DNA]</scope>
    <source>
        <strain evidence="8 9">CBS 433.97</strain>
    </source>
</reference>
<dbReference type="STRING" id="1042311.A0A2T3ZCH6"/>
<evidence type="ECO:0000256" key="2">
    <source>
        <dbReference type="ARBA" id="ARBA00005995"/>
    </source>
</evidence>
<feature type="binding site" evidence="5">
    <location>
        <position position="277"/>
    </location>
    <ligand>
        <name>FAD</name>
        <dbReference type="ChEBI" id="CHEBI:57692"/>
    </ligand>
</feature>
<feature type="domain" description="Amine oxidase" evidence="7">
    <location>
        <begin position="49"/>
        <end position="475"/>
    </location>
</feature>
<dbReference type="InterPro" id="IPR036188">
    <property type="entry name" value="FAD/NAD-bd_sf"/>
</dbReference>
<evidence type="ECO:0000256" key="6">
    <source>
        <dbReference type="RuleBase" id="RU362067"/>
    </source>
</evidence>
<dbReference type="Pfam" id="PF01593">
    <property type="entry name" value="Amino_oxidase"/>
    <property type="match status" value="1"/>
</dbReference>
<dbReference type="Gene3D" id="3.90.660.10">
    <property type="match status" value="2"/>
</dbReference>
<keyword evidence="3 6" id="KW-0560">Oxidoreductase</keyword>
<keyword evidence="9" id="KW-1185">Reference proteome</keyword>
<evidence type="ECO:0000313" key="9">
    <source>
        <dbReference type="Proteomes" id="UP000240493"/>
    </source>
</evidence>
<dbReference type="SUPFAM" id="SSF51905">
    <property type="entry name" value="FAD/NAD(P)-binding domain"/>
    <property type="match status" value="1"/>
</dbReference>
<evidence type="ECO:0000256" key="4">
    <source>
        <dbReference type="ARBA" id="ARBA00048448"/>
    </source>
</evidence>
<dbReference type="OrthoDB" id="7777654at2759"/>
<keyword evidence="6" id="KW-0274">FAD</keyword>
<sequence>MTFTREGFQWTPTTGLQQGLPCEAVIQPPEIIEKPRQVFDVLIIGAGYTGLTAARDLTTAGFKTLMLESRDRVGGRTWTSHVDGYPFEMGGTWVHWFQPHVYRELSRYGMKSELVHCPDYSKKKNHFTFVTKHGRRDMSHEEEQELTARALGKFVDIDGNRGKTVMPFPFNSGWNKVILKFAHMSVADRVEQIKHQLSEEERHAIEAVVLVCSGGTRENSAFLDFLRWWAASNHDYETFMDSVMVFKLKCGQSAFALKFLHESLQTGNLSYSFNTVVSHVDSSGDSAEVRTNDGRQFFAKRIISTIPLNVLTKVHFNPPLDPSKVEASTLKHVNQCVKVHAEVKDPEMRSWSGITYPNNKLLLGAGDGTTPSGNTHIVFFGCEQNHLQPDENVEETLQAIKEFTPMDVERLVFHNWSKDEFAEGAWVWYRPGMEVKYLDALRRRQGGVLFANSDWAEGGWRSFIDGAIQSGTEAALIIKDELQPKKLNSRI</sequence>
<dbReference type="AlphaFoldDB" id="A0A2T3ZCH6"/>
<comment type="catalytic activity">
    <reaction evidence="4">
        <text>a secondary aliphatic amine + O2 + H2O = a primary amine + an aldehyde + H2O2</text>
        <dbReference type="Rhea" id="RHEA:26414"/>
        <dbReference type="ChEBI" id="CHEBI:15377"/>
        <dbReference type="ChEBI" id="CHEBI:15379"/>
        <dbReference type="ChEBI" id="CHEBI:16240"/>
        <dbReference type="ChEBI" id="CHEBI:17478"/>
        <dbReference type="ChEBI" id="CHEBI:58855"/>
        <dbReference type="ChEBI" id="CHEBI:65296"/>
        <dbReference type="EC" id="1.4.3.4"/>
    </reaction>
</comment>
<keyword evidence="6" id="KW-0285">Flavoprotein</keyword>
<gene>
    <name evidence="8" type="ORF">M441DRAFT_137900</name>
</gene>
<dbReference type="InterPro" id="IPR002937">
    <property type="entry name" value="Amino_oxidase"/>
</dbReference>
<dbReference type="InterPro" id="IPR001613">
    <property type="entry name" value="Flavin_amine_oxidase"/>
</dbReference>
<dbReference type="InterPro" id="IPR050703">
    <property type="entry name" value="Flavin_MAO"/>
</dbReference>
<feature type="binding site" evidence="5">
    <location>
        <position position="49"/>
    </location>
    <ligand>
        <name>FAD</name>
        <dbReference type="ChEBI" id="CHEBI:57692"/>
    </ligand>
</feature>
<name>A0A2T3ZCH6_TRIA4</name>
<accession>A0A2T3ZCH6</accession>
<evidence type="ECO:0000256" key="5">
    <source>
        <dbReference type="PIRSR" id="PIRSR601613-1"/>
    </source>
</evidence>
<dbReference type="Gene3D" id="3.50.50.60">
    <property type="entry name" value="FAD/NAD(P)-binding domain"/>
    <property type="match status" value="2"/>
</dbReference>
<protein>
    <recommendedName>
        <fullName evidence="6">Amine oxidase</fullName>
        <ecNumber evidence="6">1.4.3.-</ecNumber>
    </recommendedName>
</protein>
<evidence type="ECO:0000259" key="7">
    <source>
        <dbReference type="Pfam" id="PF01593"/>
    </source>
</evidence>
<dbReference type="EC" id="1.4.3.-" evidence="6"/>
<dbReference type="GO" id="GO:0097621">
    <property type="term" value="F:monoamine oxidase activity"/>
    <property type="evidence" value="ECO:0007669"/>
    <property type="project" value="UniProtKB-EC"/>
</dbReference>
<evidence type="ECO:0000256" key="1">
    <source>
        <dbReference type="ARBA" id="ARBA00001974"/>
    </source>
</evidence>
<comment type="similarity">
    <text evidence="2 6">Belongs to the flavin monoamine oxidase family.</text>
</comment>
<comment type="cofactor">
    <cofactor evidence="1 6">
        <name>FAD</name>
        <dbReference type="ChEBI" id="CHEBI:57692"/>
    </cofactor>
</comment>
<organism evidence="8 9">
    <name type="scientific">Trichoderma asperellum (strain ATCC 204424 / CBS 433.97 / NBRC 101777)</name>
    <dbReference type="NCBI Taxonomy" id="1042311"/>
    <lineage>
        <taxon>Eukaryota</taxon>
        <taxon>Fungi</taxon>
        <taxon>Dikarya</taxon>
        <taxon>Ascomycota</taxon>
        <taxon>Pezizomycotina</taxon>
        <taxon>Sordariomycetes</taxon>
        <taxon>Hypocreomycetidae</taxon>
        <taxon>Hypocreales</taxon>
        <taxon>Hypocreaceae</taxon>
        <taxon>Trichoderma</taxon>
    </lineage>
</organism>
<dbReference type="PANTHER" id="PTHR43563:SF1">
    <property type="entry name" value="AMINE OXIDASE [FLAVIN-CONTAINING] B"/>
    <property type="match status" value="1"/>
</dbReference>
<evidence type="ECO:0000256" key="3">
    <source>
        <dbReference type="ARBA" id="ARBA00023002"/>
    </source>
</evidence>